<feature type="chain" id="PRO_5005373823" evidence="2">
    <location>
        <begin position="20"/>
        <end position="255"/>
    </location>
</feature>
<dbReference type="RefSeq" id="XP_005709934.1">
    <property type="nucleotide sequence ID" value="XM_005709877.1"/>
</dbReference>
<keyword evidence="4" id="KW-1185">Reference proteome</keyword>
<dbReference type="Proteomes" id="UP000012073">
    <property type="component" value="Unassembled WGS sequence"/>
</dbReference>
<name>R7QQH8_CHOCR</name>
<gene>
    <name evidence="3" type="ORF">CHC_T00006816001</name>
</gene>
<proteinExistence type="predicted"/>
<dbReference type="KEGG" id="ccp:CHC_T00006816001"/>
<sequence length="255" mass="27894">MRLARVAGVFECFLLLSELFVRESPDCLAVSQRARRGLAGWLAPLSSLHISYHCIWQQSTHTLGKAFVRNYPGRPVSLCLPDMPPPLPPLPLPSPPPPVIHPLPQFYAPTDSLQLLSHHPISSRISSSSLAYPSPLCLPTPLTLPQSFQATTTFPRNFFARPPTLLIYLLVTPADLLFHCSVAPTAPTTLAHAAVECRARLCHNPYPPCGFRRQPDSTPASLRCYSPKNVFKLTSLVPPPNAKSLSPNKKSSGSP</sequence>
<evidence type="ECO:0000256" key="1">
    <source>
        <dbReference type="SAM" id="MobiDB-lite"/>
    </source>
</evidence>
<keyword evidence="2" id="KW-0732">Signal</keyword>
<protein>
    <submittedName>
        <fullName evidence="3">Uncharacterized protein</fullName>
    </submittedName>
</protein>
<feature type="signal peptide" evidence="2">
    <location>
        <begin position="1"/>
        <end position="19"/>
    </location>
</feature>
<evidence type="ECO:0000256" key="2">
    <source>
        <dbReference type="SAM" id="SignalP"/>
    </source>
</evidence>
<feature type="compositionally biased region" description="Polar residues" evidence="1">
    <location>
        <begin position="243"/>
        <end position="255"/>
    </location>
</feature>
<dbReference type="GeneID" id="17317657"/>
<accession>R7QQH8</accession>
<reference evidence="4" key="1">
    <citation type="journal article" date="2013" name="Proc. Natl. Acad. Sci. U.S.A.">
        <title>Genome structure and metabolic features in the red seaweed Chondrus crispus shed light on evolution of the Archaeplastida.</title>
        <authorList>
            <person name="Collen J."/>
            <person name="Porcel B."/>
            <person name="Carre W."/>
            <person name="Ball S.G."/>
            <person name="Chaparro C."/>
            <person name="Tonon T."/>
            <person name="Barbeyron T."/>
            <person name="Michel G."/>
            <person name="Noel B."/>
            <person name="Valentin K."/>
            <person name="Elias M."/>
            <person name="Artiguenave F."/>
            <person name="Arun A."/>
            <person name="Aury J.M."/>
            <person name="Barbosa-Neto J.F."/>
            <person name="Bothwell J.H."/>
            <person name="Bouget F.Y."/>
            <person name="Brillet L."/>
            <person name="Cabello-Hurtado F."/>
            <person name="Capella-Gutierrez S."/>
            <person name="Charrier B."/>
            <person name="Cladiere L."/>
            <person name="Cock J.M."/>
            <person name="Coelho S.M."/>
            <person name="Colleoni C."/>
            <person name="Czjzek M."/>
            <person name="Da Silva C."/>
            <person name="Delage L."/>
            <person name="Denoeud F."/>
            <person name="Deschamps P."/>
            <person name="Dittami S.M."/>
            <person name="Gabaldon T."/>
            <person name="Gachon C.M."/>
            <person name="Groisillier A."/>
            <person name="Herve C."/>
            <person name="Jabbari K."/>
            <person name="Katinka M."/>
            <person name="Kloareg B."/>
            <person name="Kowalczyk N."/>
            <person name="Labadie K."/>
            <person name="Leblanc C."/>
            <person name="Lopez P.J."/>
            <person name="McLachlan D.H."/>
            <person name="Meslet-Cladiere L."/>
            <person name="Moustafa A."/>
            <person name="Nehr Z."/>
            <person name="Nyvall Collen P."/>
            <person name="Panaud O."/>
            <person name="Partensky F."/>
            <person name="Poulain J."/>
            <person name="Rensing S.A."/>
            <person name="Rousvoal S."/>
            <person name="Samson G."/>
            <person name="Symeonidi A."/>
            <person name="Weissenbach J."/>
            <person name="Zambounis A."/>
            <person name="Wincker P."/>
            <person name="Boyen C."/>
        </authorList>
    </citation>
    <scope>NUCLEOTIDE SEQUENCE [LARGE SCALE GENOMIC DNA]</scope>
    <source>
        <strain evidence="4">cv. Stackhouse</strain>
    </source>
</reference>
<dbReference type="Gramene" id="CDF39640">
    <property type="protein sequence ID" value="CDF39640"/>
    <property type="gene ID" value="CHC_T00006816001"/>
</dbReference>
<feature type="region of interest" description="Disordered" evidence="1">
    <location>
        <begin position="235"/>
        <end position="255"/>
    </location>
</feature>
<dbReference type="EMBL" id="HG002060">
    <property type="protein sequence ID" value="CDF39640.1"/>
    <property type="molecule type" value="Genomic_DNA"/>
</dbReference>
<evidence type="ECO:0000313" key="3">
    <source>
        <dbReference type="EMBL" id="CDF39640.1"/>
    </source>
</evidence>
<organism evidence="3 4">
    <name type="scientific">Chondrus crispus</name>
    <name type="common">Carrageen Irish moss</name>
    <name type="synonym">Polymorpha crispa</name>
    <dbReference type="NCBI Taxonomy" id="2769"/>
    <lineage>
        <taxon>Eukaryota</taxon>
        <taxon>Rhodophyta</taxon>
        <taxon>Florideophyceae</taxon>
        <taxon>Rhodymeniophycidae</taxon>
        <taxon>Gigartinales</taxon>
        <taxon>Gigartinaceae</taxon>
        <taxon>Chondrus</taxon>
    </lineage>
</organism>
<evidence type="ECO:0000313" key="4">
    <source>
        <dbReference type="Proteomes" id="UP000012073"/>
    </source>
</evidence>
<dbReference type="AlphaFoldDB" id="R7QQH8"/>